<comment type="caution">
    <text evidence="1">The sequence shown here is derived from an EMBL/GenBank/DDBJ whole genome shotgun (WGS) entry which is preliminary data.</text>
</comment>
<reference evidence="2" key="1">
    <citation type="submission" date="2016-06" db="EMBL/GenBank/DDBJ databases">
        <title>Parallel loss of symbiosis genes in relatives of nitrogen-fixing non-legume Parasponia.</title>
        <authorList>
            <person name="Van Velzen R."/>
            <person name="Holmer R."/>
            <person name="Bu F."/>
            <person name="Rutten L."/>
            <person name="Van Zeijl A."/>
            <person name="Liu W."/>
            <person name="Santuari L."/>
            <person name="Cao Q."/>
            <person name="Sharma T."/>
            <person name="Shen D."/>
            <person name="Roswanjaya Y."/>
            <person name="Wardhani T."/>
            <person name="Kalhor M.S."/>
            <person name="Jansen J."/>
            <person name="Van den Hoogen J."/>
            <person name="Gungor B."/>
            <person name="Hartog M."/>
            <person name="Hontelez J."/>
            <person name="Verver J."/>
            <person name="Yang W.-C."/>
            <person name="Schijlen E."/>
            <person name="Repin R."/>
            <person name="Schilthuizen M."/>
            <person name="Schranz E."/>
            <person name="Heidstra R."/>
            <person name="Miyata K."/>
            <person name="Fedorova E."/>
            <person name="Kohlen W."/>
            <person name="Bisseling T."/>
            <person name="Smit S."/>
            <person name="Geurts R."/>
        </authorList>
    </citation>
    <scope>NUCLEOTIDE SEQUENCE [LARGE SCALE GENOMIC DNA]</scope>
    <source>
        <strain evidence="2">cv. WU1-14</strain>
    </source>
</reference>
<organism evidence="1 2">
    <name type="scientific">Parasponia andersonii</name>
    <name type="common">Sponia andersonii</name>
    <dbReference type="NCBI Taxonomy" id="3476"/>
    <lineage>
        <taxon>Eukaryota</taxon>
        <taxon>Viridiplantae</taxon>
        <taxon>Streptophyta</taxon>
        <taxon>Embryophyta</taxon>
        <taxon>Tracheophyta</taxon>
        <taxon>Spermatophyta</taxon>
        <taxon>Magnoliopsida</taxon>
        <taxon>eudicotyledons</taxon>
        <taxon>Gunneridae</taxon>
        <taxon>Pentapetalae</taxon>
        <taxon>rosids</taxon>
        <taxon>fabids</taxon>
        <taxon>Rosales</taxon>
        <taxon>Cannabaceae</taxon>
        <taxon>Parasponia</taxon>
    </lineage>
</organism>
<name>A0A2P5CGH9_PARAD</name>
<keyword evidence="2" id="KW-1185">Reference proteome</keyword>
<protein>
    <submittedName>
        <fullName evidence="1">Uncharacterized protein</fullName>
    </submittedName>
</protein>
<gene>
    <name evidence="1" type="ORF">PanWU01x14_154810</name>
</gene>
<accession>A0A2P5CGH9</accession>
<evidence type="ECO:0000313" key="1">
    <source>
        <dbReference type="EMBL" id="PON60156.1"/>
    </source>
</evidence>
<dbReference type="AlphaFoldDB" id="A0A2P5CGH9"/>
<dbReference type="Proteomes" id="UP000237105">
    <property type="component" value="Unassembled WGS sequence"/>
</dbReference>
<sequence>MLGPQNPSMSNPNKSSALVTRNISFSTDNRARKGGRPWFKHCKKQVTPNKLVGIFMESHLIGNHGKAVTIQLLDKNNQLQKSDHSIRNSWKFFRKCITRPLITPNQLYLSQLQRQSI</sequence>
<dbReference type="EMBL" id="JXTB01000133">
    <property type="protein sequence ID" value="PON60156.1"/>
    <property type="molecule type" value="Genomic_DNA"/>
</dbReference>
<proteinExistence type="predicted"/>
<evidence type="ECO:0000313" key="2">
    <source>
        <dbReference type="Proteomes" id="UP000237105"/>
    </source>
</evidence>